<sequence>MGQLFNAFKSYSRHSHQKMLHTISSTSRGYPLWLSNFHSKSKKGDKLPCDGRLHSLAEHTQQLHGGWRPFPPHSEQYNESIAASDNAPLPATSHLEQAHQTINPVLMDIAILLQLINCRWRNKAP</sequence>
<comment type="caution">
    <text evidence="1">The sequence shown here is derived from an EMBL/GenBank/DDBJ whole genome shotgun (WGS) entry which is preliminary data.</text>
</comment>
<gene>
    <name evidence="1" type="ORF">PoB_004350000</name>
</gene>
<accession>A0AAV4BD26</accession>
<evidence type="ECO:0000313" key="2">
    <source>
        <dbReference type="Proteomes" id="UP000735302"/>
    </source>
</evidence>
<protein>
    <submittedName>
        <fullName evidence="1">Uncharacterized protein</fullName>
    </submittedName>
</protein>
<reference evidence="1 2" key="1">
    <citation type="journal article" date="2021" name="Elife">
        <title>Chloroplast acquisition without the gene transfer in kleptoplastic sea slugs, Plakobranchus ocellatus.</title>
        <authorList>
            <person name="Maeda T."/>
            <person name="Takahashi S."/>
            <person name="Yoshida T."/>
            <person name="Shimamura S."/>
            <person name="Takaki Y."/>
            <person name="Nagai Y."/>
            <person name="Toyoda A."/>
            <person name="Suzuki Y."/>
            <person name="Arimoto A."/>
            <person name="Ishii H."/>
            <person name="Satoh N."/>
            <person name="Nishiyama T."/>
            <person name="Hasebe M."/>
            <person name="Maruyama T."/>
            <person name="Minagawa J."/>
            <person name="Obokata J."/>
            <person name="Shigenobu S."/>
        </authorList>
    </citation>
    <scope>NUCLEOTIDE SEQUENCE [LARGE SCALE GENOMIC DNA]</scope>
</reference>
<proteinExistence type="predicted"/>
<dbReference type="EMBL" id="BLXT01004727">
    <property type="protein sequence ID" value="GFO16995.1"/>
    <property type="molecule type" value="Genomic_DNA"/>
</dbReference>
<organism evidence="1 2">
    <name type="scientific">Plakobranchus ocellatus</name>
    <dbReference type="NCBI Taxonomy" id="259542"/>
    <lineage>
        <taxon>Eukaryota</taxon>
        <taxon>Metazoa</taxon>
        <taxon>Spiralia</taxon>
        <taxon>Lophotrochozoa</taxon>
        <taxon>Mollusca</taxon>
        <taxon>Gastropoda</taxon>
        <taxon>Heterobranchia</taxon>
        <taxon>Euthyneura</taxon>
        <taxon>Panpulmonata</taxon>
        <taxon>Sacoglossa</taxon>
        <taxon>Placobranchoidea</taxon>
        <taxon>Plakobranchidae</taxon>
        <taxon>Plakobranchus</taxon>
    </lineage>
</organism>
<dbReference type="AlphaFoldDB" id="A0AAV4BD26"/>
<evidence type="ECO:0000313" key="1">
    <source>
        <dbReference type="EMBL" id="GFO16995.1"/>
    </source>
</evidence>
<dbReference type="Proteomes" id="UP000735302">
    <property type="component" value="Unassembled WGS sequence"/>
</dbReference>
<keyword evidence="2" id="KW-1185">Reference proteome</keyword>
<name>A0AAV4BD26_9GAST</name>